<dbReference type="STRING" id="1217970.SAMN05444002_3696"/>
<evidence type="ECO:0000259" key="2">
    <source>
        <dbReference type="PROSITE" id="PS50983"/>
    </source>
</evidence>
<sequence>MPSSKHPASALALWLAGACAALAAPPERVVSINLCTDQLALALAAPGQIVSVTRMLQAEDTPLAAEARALPGNSARAEEVYLLAPDLVLAGSFTAPDTLRMLDRLGLTVAVFPPAETLDDIRANITRMGALLGREPAAAEHVARFDARLAALPAPQGPAPLAALYAANGYSAGDATLPGQMVKAAGFTLLAEQLGLPYGGVVPLETLATASPDLLIAARPGAPKSRAEEILAHPVVAALREKTPTDTLHDSDWTCGTPAVLDTVERLAAIRETMQ</sequence>
<feature type="signal peptide" evidence="1">
    <location>
        <begin position="1"/>
        <end position="23"/>
    </location>
</feature>
<dbReference type="SUPFAM" id="SSF53807">
    <property type="entry name" value="Helical backbone' metal receptor"/>
    <property type="match status" value="1"/>
</dbReference>
<evidence type="ECO:0000313" key="3">
    <source>
        <dbReference type="EMBL" id="SIO29680.1"/>
    </source>
</evidence>
<keyword evidence="4" id="KW-1185">Reference proteome</keyword>
<organism evidence="3 4">
    <name type="scientific">Vannielia litorea</name>
    <dbReference type="NCBI Taxonomy" id="1217970"/>
    <lineage>
        <taxon>Bacteria</taxon>
        <taxon>Pseudomonadati</taxon>
        <taxon>Pseudomonadota</taxon>
        <taxon>Alphaproteobacteria</taxon>
        <taxon>Rhodobacterales</taxon>
        <taxon>Paracoccaceae</taxon>
        <taxon>Vannielia</taxon>
    </lineage>
</organism>
<dbReference type="RefSeq" id="WP_074257866.1">
    <property type="nucleotide sequence ID" value="NZ_FSRL01000002.1"/>
</dbReference>
<dbReference type="InterPro" id="IPR002491">
    <property type="entry name" value="ABC_transptr_periplasmic_BD"/>
</dbReference>
<name>A0A1N6ICD0_9RHOB</name>
<dbReference type="PANTHER" id="PTHR30535">
    <property type="entry name" value="VITAMIN B12-BINDING PROTEIN"/>
    <property type="match status" value="1"/>
</dbReference>
<dbReference type="Gene3D" id="3.40.50.1980">
    <property type="entry name" value="Nitrogenase molybdenum iron protein domain"/>
    <property type="match status" value="2"/>
</dbReference>
<accession>A0A1N6ICD0</accession>
<protein>
    <submittedName>
        <fullName evidence="3">Iron complex transport system substrate-binding protein</fullName>
    </submittedName>
</protein>
<gene>
    <name evidence="3" type="ORF">SAMN05444002_3696</name>
</gene>
<dbReference type="EMBL" id="FSRL01000002">
    <property type="protein sequence ID" value="SIO29680.1"/>
    <property type="molecule type" value="Genomic_DNA"/>
</dbReference>
<dbReference type="PROSITE" id="PS50983">
    <property type="entry name" value="FE_B12_PBP"/>
    <property type="match status" value="1"/>
</dbReference>
<dbReference type="PROSITE" id="PS51257">
    <property type="entry name" value="PROKAR_LIPOPROTEIN"/>
    <property type="match status" value="1"/>
</dbReference>
<feature type="domain" description="Fe/B12 periplasmic-binding" evidence="2">
    <location>
        <begin position="28"/>
        <end position="275"/>
    </location>
</feature>
<reference evidence="4" key="1">
    <citation type="submission" date="2016-11" db="EMBL/GenBank/DDBJ databases">
        <authorList>
            <person name="Varghese N."/>
            <person name="Submissions S."/>
        </authorList>
    </citation>
    <scope>NUCLEOTIDE SEQUENCE [LARGE SCALE GENOMIC DNA]</scope>
    <source>
        <strain evidence="4">DSM 29440</strain>
    </source>
</reference>
<keyword evidence="1" id="KW-0732">Signal</keyword>
<evidence type="ECO:0000256" key="1">
    <source>
        <dbReference type="SAM" id="SignalP"/>
    </source>
</evidence>
<feature type="chain" id="PRO_5012139166" evidence="1">
    <location>
        <begin position="24"/>
        <end position="275"/>
    </location>
</feature>
<dbReference type="Proteomes" id="UP000184932">
    <property type="component" value="Unassembled WGS sequence"/>
</dbReference>
<dbReference type="InterPro" id="IPR050902">
    <property type="entry name" value="ABC_Transporter_SBP"/>
</dbReference>
<dbReference type="AlphaFoldDB" id="A0A1N6ICD0"/>
<evidence type="ECO:0000313" key="4">
    <source>
        <dbReference type="Proteomes" id="UP000184932"/>
    </source>
</evidence>
<dbReference type="PANTHER" id="PTHR30535:SF34">
    <property type="entry name" value="MOLYBDATE-BINDING PROTEIN MOLA"/>
    <property type="match status" value="1"/>
</dbReference>
<proteinExistence type="predicted"/>
<dbReference type="GO" id="GO:0071281">
    <property type="term" value="P:cellular response to iron ion"/>
    <property type="evidence" value="ECO:0007669"/>
    <property type="project" value="TreeGrafter"/>
</dbReference>
<dbReference type="Pfam" id="PF01497">
    <property type="entry name" value="Peripla_BP_2"/>
    <property type="match status" value="1"/>
</dbReference>